<reference evidence="2" key="1">
    <citation type="submission" date="2023-03" db="EMBL/GenBank/DDBJ databases">
        <title>Massive genome expansion in bonnet fungi (Mycena s.s.) driven by repeated elements and novel gene families across ecological guilds.</title>
        <authorList>
            <consortium name="Lawrence Berkeley National Laboratory"/>
            <person name="Harder C.B."/>
            <person name="Miyauchi S."/>
            <person name="Viragh M."/>
            <person name="Kuo A."/>
            <person name="Thoen E."/>
            <person name="Andreopoulos B."/>
            <person name="Lu D."/>
            <person name="Skrede I."/>
            <person name="Drula E."/>
            <person name="Henrissat B."/>
            <person name="Morin E."/>
            <person name="Kohler A."/>
            <person name="Barry K."/>
            <person name="LaButti K."/>
            <person name="Morin E."/>
            <person name="Salamov A."/>
            <person name="Lipzen A."/>
            <person name="Mereny Z."/>
            <person name="Hegedus B."/>
            <person name="Baldrian P."/>
            <person name="Stursova M."/>
            <person name="Weitz H."/>
            <person name="Taylor A."/>
            <person name="Grigoriev I.V."/>
            <person name="Nagy L.G."/>
            <person name="Martin F."/>
            <person name="Kauserud H."/>
        </authorList>
    </citation>
    <scope>NUCLEOTIDE SEQUENCE</scope>
    <source>
        <strain evidence="2">9144</strain>
    </source>
</reference>
<comment type="caution">
    <text evidence="2">The sequence shown here is derived from an EMBL/GenBank/DDBJ whole genome shotgun (WGS) entry which is preliminary data.</text>
</comment>
<gene>
    <name evidence="2" type="ORF">GGX14DRAFT_594993</name>
</gene>
<proteinExistence type="predicted"/>
<evidence type="ECO:0000313" key="2">
    <source>
        <dbReference type="EMBL" id="KAJ7218463.1"/>
    </source>
</evidence>
<keyword evidence="3" id="KW-1185">Reference proteome</keyword>
<protein>
    <submittedName>
        <fullName evidence="2">Uncharacterized protein</fullName>
    </submittedName>
</protein>
<evidence type="ECO:0000256" key="1">
    <source>
        <dbReference type="SAM" id="MobiDB-lite"/>
    </source>
</evidence>
<sequence>MGGGGGVPGGLKKISRTVFFAIHQRSTSQFGPIPADQPHVQSVAFKNFNSVTHLSTYWEQERTKTRQQCPDMVLVGMAGPAGPHQGWETPSLYGRRGGEGGSSRGRKKIIDPISEFRIPIPPCLIGYEYSSPGKRPSEIDHSLRLFSIWNCSGSIGTAQQRGHHNFFFLITSTTGMAQQTLDGDLKALLTAIEGLPPSFQSGRRSDPLGTYLTPGLSDDGDPKPVFPVDEDGLYGTFNTAWERVFQKCPSDADDKLKKLVHHGRGKHGLILAHAWAEHYATVVTSDERALIQLRAQTLLALIRANIGPTVNGDMIWRPGTEYDTDMNTICHLAYRICIRPALIGVTFSALT</sequence>
<dbReference type="EMBL" id="JARJCW010000012">
    <property type="protein sequence ID" value="KAJ7218463.1"/>
    <property type="molecule type" value="Genomic_DNA"/>
</dbReference>
<name>A0AAD6YGD7_9AGAR</name>
<accession>A0AAD6YGD7</accession>
<evidence type="ECO:0000313" key="3">
    <source>
        <dbReference type="Proteomes" id="UP001219525"/>
    </source>
</evidence>
<feature type="region of interest" description="Disordered" evidence="1">
    <location>
        <begin position="84"/>
        <end position="106"/>
    </location>
</feature>
<organism evidence="2 3">
    <name type="scientific">Mycena pura</name>
    <dbReference type="NCBI Taxonomy" id="153505"/>
    <lineage>
        <taxon>Eukaryota</taxon>
        <taxon>Fungi</taxon>
        <taxon>Dikarya</taxon>
        <taxon>Basidiomycota</taxon>
        <taxon>Agaricomycotina</taxon>
        <taxon>Agaricomycetes</taxon>
        <taxon>Agaricomycetidae</taxon>
        <taxon>Agaricales</taxon>
        <taxon>Marasmiineae</taxon>
        <taxon>Mycenaceae</taxon>
        <taxon>Mycena</taxon>
    </lineage>
</organism>
<dbReference type="AlphaFoldDB" id="A0AAD6YGD7"/>
<dbReference type="Proteomes" id="UP001219525">
    <property type="component" value="Unassembled WGS sequence"/>
</dbReference>